<dbReference type="EMBL" id="JAVRER010000056">
    <property type="protein sequence ID" value="MDT0418871.1"/>
    <property type="molecule type" value="Genomic_DNA"/>
</dbReference>
<name>A0ABD5ECS1_9ACTN</name>
<feature type="transmembrane region" description="Helical" evidence="2">
    <location>
        <begin position="450"/>
        <end position="468"/>
    </location>
</feature>
<keyword evidence="2" id="KW-1133">Transmembrane helix</keyword>
<keyword evidence="2" id="KW-0472">Membrane</keyword>
<evidence type="ECO:0000313" key="4">
    <source>
        <dbReference type="EMBL" id="MDT0418871.1"/>
    </source>
</evidence>
<feature type="region of interest" description="Disordered" evidence="1">
    <location>
        <begin position="36"/>
        <end position="59"/>
    </location>
</feature>
<accession>A0ABD5ECS1</accession>
<comment type="caution">
    <text evidence="4">The sequence shown here is derived from an EMBL/GenBank/DDBJ whole genome shotgun (WGS) entry which is preliminary data.</text>
</comment>
<proteinExistence type="predicted"/>
<feature type="chain" id="PRO_5044853493" description="DUF2207 domain-containing protein" evidence="3">
    <location>
        <begin position="30"/>
        <end position="819"/>
    </location>
</feature>
<reference evidence="5" key="1">
    <citation type="submission" date="2023-07" db="EMBL/GenBank/DDBJ databases">
        <title>30 novel species of actinomycetes from the DSMZ collection.</title>
        <authorList>
            <person name="Nouioui I."/>
        </authorList>
    </citation>
    <scope>NUCLEOTIDE SEQUENCE [LARGE SCALE GENOMIC DNA]</scope>
    <source>
        <strain evidence="5">DSM 41982</strain>
    </source>
</reference>
<feature type="compositionally biased region" description="Basic and acidic residues" evidence="1">
    <location>
        <begin position="788"/>
        <end position="797"/>
    </location>
</feature>
<feature type="transmembrane region" description="Helical" evidence="2">
    <location>
        <begin position="194"/>
        <end position="212"/>
    </location>
</feature>
<feature type="region of interest" description="Disordered" evidence="1">
    <location>
        <begin position="573"/>
        <end position="819"/>
    </location>
</feature>
<feature type="compositionally biased region" description="Basic and acidic residues" evidence="1">
    <location>
        <begin position="593"/>
        <end position="605"/>
    </location>
</feature>
<feature type="transmembrane region" description="Helical" evidence="2">
    <location>
        <begin position="480"/>
        <end position="499"/>
    </location>
</feature>
<feature type="compositionally biased region" description="Basic and acidic residues" evidence="1">
    <location>
        <begin position="303"/>
        <end position="313"/>
    </location>
</feature>
<keyword evidence="2" id="KW-0812">Transmembrane</keyword>
<feature type="transmembrane region" description="Helical" evidence="2">
    <location>
        <begin position="423"/>
        <end position="444"/>
    </location>
</feature>
<evidence type="ECO:0000256" key="2">
    <source>
        <dbReference type="SAM" id="Phobius"/>
    </source>
</evidence>
<evidence type="ECO:0000256" key="3">
    <source>
        <dbReference type="SAM" id="SignalP"/>
    </source>
</evidence>
<dbReference type="RefSeq" id="WP_311677576.1">
    <property type="nucleotide sequence ID" value="NZ_JAVRER010000056.1"/>
</dbReference>
<organism evidence="4 5">
    <name type="scientific">Streptomyces evansiae</name>
    <dbReference type="NCBI Taxonomy" id="3075535"/>
    <lineage>
        <taxon>Bacteria</taxon>
        <taxon>Bacillati</taxon>
        <taxon>Actinomycetota</taxon>
        <taxon>Actinomycetes</taxon>
        <taxon>Kitasatosporales</taxon>
        <taxon>Streptomycetaceae</taxon>
        <taxon>Streptomyces</taxon>
    </lineage>
</organism>
<gene>
    <name evidence="4" type="ORF">RM574_25655</name>
</gene>
<dbReference type="Proteomes" id="UP001183607">
    <property type="component" value="Unassembled WGS sequence"/>
</dbReference>
<dbReference type="AlphaFoldDB" id="A0ABD5ECS1"/>
<feature type="compositionally biased region" description="Pro residues" evidence="1">
    <location>
        <begin position="626"/>
        <end position="640"/>
    </location>
</feature>
<feature type="region of interest" description="Disordered" evidence="1">
    <location>
        <begin position="301"/>
        <end position="321"/>
    </location>
</feature>
<sequence length="819" mass="84265">MSTRGSWRRRAGIVTALLVLALVPASAAAQPVPAGTQAGVRAEPGDPEKCAPGGGGGGEGCEFVPSTGGEEGEVLDCKTPPEPEIPGEGMSGFVDPGPPLSRTPDVPRAQMLSHLYSTRGYAGLTWTTYDIGCAGGLGEPLAVLDTGLGNALMGLSTTLVALAVKLRSFALGDQITGPLDRAVSVATRAVHEAVFTPWVGLSLLLVAVVILWQARKREAHAAVTQVTWALVVLTAAAGVGQYPVAASSWADDTITTAVRGIDRSFAALAPAPSWQPKAQTPWKPLSGFGRAEDEVAKSLAPEAVKKHEEERGKPPTLQKGVKVVKPPKADDYGNMLMYTILYKGWLRGELGSDSSATASTYGPALYATQGLTWKESRIQGAPRGRVMDVRRKQFSETAEAVHRADRAAYGHLTGKTKGRTGSAITTLAATASASGFLIAADGIIGACRLLARAIAVLFPALAVIGLHWRTRHAVRGPAEAMGASVVNVPLFAAAGAANVVLVTQIAGGTLAGWLKVLVMAWMTYTMWKICRPLRHLTAMAPVREGWMGQSGGGAPGMATAAGLYAATQGARLLRRGGSRAGRGGSSRTGTTTRRREEDHRPDHIPVQDPAPYEPHMPGGPADPRDPWPTPTRHPGEPPSPTGGSGGGVLAPRKPGGPAGGGGAGGRGDRPSAAPDGDLLVLSDAPLPDDLELFQPPPRAQIPAPAPEGPDVPPARPRPPAGGTSVPPGAAREGTGAGPVPPPRAAEGPSAPRTGPASPPSPSSPAGPRVVEPTTVDGQEVYVLYSPDLGDHLYRDTPPRAPGSADDGAPGPAPDGDFHA</sequence>
<keyword evidence="3" id="KW-0732">Signal</keyword>
<protein>
    <recommendedName>
        <fullName evidence="6">DUF2207 domain-containing protein</fullName>
    </recommendedName>
</protein>
<evidence type="ECO:0008006" key="6">
    <source>
        <dbReference type="Google" id="ProtNLM"/>
    </source>
</evidence>
<feature type="signal peptide" evidence="3">
    <location>
        <begin position="1"/>
        <end position="29"/>
    </location>
</feature>
<evidence type="ECO:0000256" key="1">
    <source>
        <dbReference type="SAM" id="MobiDB-lite"/>
    </source>
</evidence>
<feature type="compositionally biased region" description="Gly residues" evidence="1">
    <location>
        <begin position="656"/>
        <end position="665"/>
    </location>
</feature>
<feature type="compositionally biased region" description="Pro residues" evidence="1">
    <location>
        <begin position="694"/>
        <end position="719"/>
    </location>
</feature>
<evidence type="ECO:0000313" key="5">
    <source>
        <dbReference type="Proteomes" id="UP001183607"/>
    </source>
</evidence>